<comment type="caution">
    <text evidence="3">The sequence shown here is derived from an EMBL/GenBank/DDBJ whole genome shotgun (WGS) entry which is preliminary data.</text>
</comment>
<dbReference type="InterPro" id="IPR010328">
    <property type="entry name" value="DUF928"/>
</dbReference>
<evidence type="ECO:0000313" key="4">
    <source>
        <dbReference type="Proteomes" id="UP001050975"/>
    </source>
</evidence>
<dbReference type="Proteomes" id="UP001050975">
    <property type="component" value="Unassembled WGS sequence"/>
</dbReference>
<sequence length="295" mass="31058">MSQATFYLSRSLLSATLTAGLLLTTGLDNSTPALEFKPPGDSAPKNSVGGGARGVQFATPGDRSPSNSVGGGSRGDVQFGTPGDRAPSNSVGGGSRGDVQFGTPGDRAPSNSEAGAVRSDTPLQMTAVIPPTKVGRTVSARPTFFVYLPPTLSRAAFFSLQDEQGNPHYQTQLSISGNGGIVSITLPENAPGLEMGKNYMWVFAPIQPDGILRPDNYVVTGWVKRVATENNQSFSSPIEQATALAQAGIWYDTLRVLAAAKRSQPNNANLVKEWQELLEQVGLNAIAKEPIAEQL</sequence>
<organism evidence="3 4">
    <name type="scientific">Microseira wollei NIES-4236</name>
    <dbReference type="NCBI Taxonomy" id="2530354"/>
    <lineage>
        <taxon>Bacteria</taxon>
        <taxon>Bacillati</taxon>
        <taxon>Cyanobacteriota</taxon>
        <taxon>Cyanophyceae</taxon>
        <taxon>Oscillatoriophycideae</taxon>
        <taxon>Aerosakkonematales</taxon>
        <taxon>Aerosakkonemataceae</taxon>
        <taxon>Microseira</taxon>
    </lineage>
</organism>
<accession>A0AAV3XGX6</accession>
<dbReference type="AlphaFoldDB" id="A0AAV3XGX6"/>
<proteinExistence type="predicted"/>
<keyword evidence="2" id="KW-0732">Signal</keyword>
<dbReference type="RefSeq" id="WP_226585239.1">
    <property type="nucleotide sequence ID" value="NZ_BLAY01000072.1"/>
</dbReference>
<dbReference type="EMBL" id="BLAY01000072">
    <property type="protein sequence ID" value="GET39734.1"/>
    <property type="molecule type" value="Genomic_DNA"/>
</dbReference>
<dbReference type="Pfam" id="PF06051">
    <property type="entry name" value="DUF928"/>
    <property type="match status" value="1"/>
</dbReference>
<evidence type="ECO:0000256" key="1">
    <source>
        <dbReference type="SAM" id="MobiDB-lite"/>
    </source>
</evidence>
<gene>
    <name evidence="3" type="ORF">MiSe_45060</name>
</gene>
<evidence type="ECO:0008006" key="5">
    <source>
        <dbReference type="Google" id="ProtNLM"/>
    </source>
</evidence>
<protein>
    <recommendedName>
        <fullName evidence="5">DUF928 domain-containing protein</fullName>
    </recommendedName>
</protein>
<feature type="signal peptide" evidence="2">
    <location>
        <begin position="1"/>
        <end position="19"/>
    </location>
</feature>
<feature type="region of interest" description="Disordered" evidence="1">
    <location>
        <begin position="31"/>
        <end position="121"/>
    </location>
</feature>
<reference evidence="3" key="1">
    <citation type="submission" date="2019-10" db="EMBL/GenBank/DDBJ databases">
        <title>Draft genome sequece of Microseira wollei NIES-4236.</title>
        <authorList>
            <person name="Yamaguchi H."/>
            <person name="Suzuki S."/>
            <person name="Kawachi M."/>
        </authorList>
    </citation>
    <scope>NUCLEOTIDE SEQUENCE</scope>
    <source>
        <strain evidence="3">NIES-4236</strain>
    </source>
</reference>
<feature type="chain" id="PRO_5043371544" description="DUF928 domain-containing protein" evidence="2">
    <location>
        <begin position="20"/>
        <end position="295"/>
    </location>
</feature>
<name>A0AAV3XGX6_9CYAN</name>
<evidence type="ECO:0000256" key="2">
    <source>
        <dbReference type="SAM" id="SignalP"/>
    </source>
</evidence>
<evidence type="ECO:0000313" key="3">
    <source>
        <dbReference type="EMBL" id="GET39734.1"/>
    </source>
</evidence>
<keyword evidence="4" id="KW-1185">Reference proteome</keyword>